<comment type="caution">
    <text evidence="1">The sequence shown here is derived from an EMBL/GenBank/DDBJ whole genome shotgun (WGS) entry which is preliminary data.</text>
</comment>
<dbReference type="EMBL" id="JACEIK010000350">
    <property type="protein sequence ID" value="MCD7455503.1"/>
    <property type="molecule type" value="Genomic_DNA"/>
</dbReference>
<sequence>MDKAGDSGIIYSEICDYEKDTKDMIEVAVSSSGKLGLELKDYGSIIYVQDMEKECNEHGLAGVDCITERKGG</sequence>
<proteinExistence type="predicted"/>
<keyword evidence="2" id="KW-1185">Reference proteome</keyword>
<protein>
    <submittedName>
        <fullName evidence="1">Uncharacterized protein</fullName>
    </submittedName>
</protein>
<dbReference type="Proteomes" id="UP000823775">
    <property type="component" value="Unassembled WGS sequence"/>
</dbReference>
<evidence type="ECO:0000313" key="1">
    <source>
        <dbReference type="EMBL" id="MCD7455503.1"/>
    </source>
</evidence>
<accession>A0ABS8S9K3</accession>
<evidence type="ECO:0000313" key="2">
    <source>
        <dbReference type="Proteomes" id="UP000823775"/>
    </source>
</evidence>
<reference evidence="1 2" key="1">
    <citation type="journal article" date="2021" name="BMC Genomics">
        <title>Datura genome reveals duplications of psychoactive alkaloid biosynthetic genes and high mutation rate following tissue culture.</title>
        <authorList>
            <person name="Rajewski A."/>
            <person name="Carter-House D."/>
            <person name="Stajich J."/>
            <person name="Litt A."/>
        </authorList>
    </citation>
    <scope>NUCLEOTIDE SEQUENCE [LARGE SCALE GENOMIC DNA]</scope>
    <source>
        <strain evidence="1">AR-01</strain>
    </source>
</reference>
<name>A0ABS8S9K3_DATST</name>
<gene>
    <name evidence="1" type="ORF">HAX54_028487</name>
</gene>
<organism evidence="1 2">
    <name type="scientific">Datura stramonium</name>
    <name type="common">Jimsonweed</name>
    <name type="synonym">Common thornapple</name>
    <dbReference type="NCBI Taxonomy" id="4076"/>
    <lineage>
        <taxon>Eukaryota</taxon>
        <taxon>Viridiplantae</taxon>
        <taxon>Streptophyta</taxon>
        <taxon>Embryophyta</taxon>
        <taxon>Tracheophyta</taxon>
        <taxon>Spermatophyta</taxon>
        <taxon>Magnoliopsida</taxon>
        <taxon>eudicotyledons</taxon>
        <taxon>Gunneridae</taxon>
        <taxon>Pentapetalae</taxon>
        <taxon>asterids</taxon>
        <taxon>lamiids</taxon>
        <taxon>Solanales</taxon>
        <taxon>Solanaceae</taxon>
        <taxon>Solanoideae</taxon>
        <taxon>Datureae</taxon>
        <taxon>Datura</taxon>
    </lineage>
</organism>